<keyword evidence="1" id="KW-0862">Zinc</keyword>
<dbReference type="Pfam" id="PF15936">
    <property type="entry name" value="DUF4749"/>
    <property type="match status" value="1"/>
</dbReference>
<evidence type="ECO:0000259" key="3">
    <source>
        <dbReference type="SMART" id="SM00735"/>
    </source>
</evidence>
<evidence type="ECO:0000256" key="1">
    <source>
        <dbReference type="ARBA" id="ARBA00023038"/>
    </source>
</evidence>
<dbReference type="GO" id="GO:0061061">
    <property type="term" value="P:muscle structure development"/>
    <property type="evidence" value="ECO:0007669"/>
    <property type="project" value="TreeGrafter"/>
</dbReference>
<evidence type="ECO:0000256" key="2">
    <source>
        <dbReference type="SAM" id="MobiDB-lite"/>
    </source>
</evidence>
<gene>
    <name evidence="4" type="ORF">QTO34_016956</name>
</gene>
<dbReference type="AlphaFoldDB" id="A0AA40I3C3"/>
<reference evidence="4" key="1">
    <citation type="submission" date="2023-06" db="EMBL/GenBank/DDBJ databases">
        <title>Reference genome for the Northern bat (Eptesicus nilssonii), a most northern bat species.</title>
        <authorList>
            <person name="Laine V.N."/>
            <person name="Pulliainen A.T."/>
            <person name="Lilley T.M."/>
        </authorList>
    </citation>
    <scope>NUCLEOTIDE SEQUENCE</scope>
    <source>
        <strain evidence="4">BLF_Eptnil</strain>
        <tissue evidence="4">Kidney</tissue>
    </source>
</reference>
<dbReference type="SMART" id="SM00735">
    <property type="entry name" value="ZM"/>
    <property type="match status" value="1"/>
</dbReference>
<organism evidence="4 5">
    <name type="scientific">Cnephaeus nilssonii</name>
    <name type="common">Northern bat</name>
    <name type="synonym">Eptesicus nilssonii</name>
    <dbReference type="NCBI Taxonomy" id="3371016"/>
    <lineage>
        <taxon>Eukaryota</taxon>
        <taxon>Metazoa</taxon>
        <taxon>Chordata</taxon>
        <taxon>Craniata</taxon>
        <taxon>Vertebrata</taxon>
        <taxon>Euteleostomi</taxon>
        <taxon>Mammalia</taxon>
        <taxon>Eutheria</taxon>
        <taxon>Laurasiatheria</taxon>
        <taxon>Chiroptera</taxon>
        <taxon>Yangochiroptera</taxon>
        <taxon>Vespertilionidae</taxon>
        <taxon>Cnephaeus</taxon>
    </lineage>
</organism>
<evidence type="ECO:0000313" key="4">
    <source>
        <dbReference type="EMBL" id="KAK1342199.1"/>
    </source>
</evidence>
<dbReference type="GO" id="GO:0001725">
    <property type="term" value="C:stress fiber"/>
    <property type="evidence" value="ECO:0007669"/>
    <property type="project" value="TreeGrafter"/>
</dbReference>
<dbReference type="InterPro" id="IPR050604">
    <property type="entry name" value="PDZ-LIM_domain"/>
</dbReference>
<dbReference type="EMBL" id="JAULJE010000006">
    <property type="protein sequence ID" value="KAK1342199.1"/>
    <property type="molecule type" value="Genomic_DNA"/>
</dbReference>
<dbReference type="GO" id="GO:0007507">
    <property type="term" value="P:heart development"/>
    <property type="evidence" value="ECO:0007669"/>
    <property type="project" value="TreeGrafter"/>
</dbReference>
<dbReference type="GO" id="GO:0031941">
    <property type="term" value="C:filamentous actin"/>
    <property type="evidence" value="ECO:0007669"/>
    <property type="project" value="TreeGrafter"/>
</dbReference>
<proteinExistence type="predicted"/>
<dbReference type="Proteomes" id="UP001177744">
    <property type="component" value="Unassembled WGS sequence"/>
</dbReference>
<keyword evidence="1" id="KW-0440">LIM domain</keyword>
<comment type="caution">
    <text evidence="4">The sequence shown here is derived from an EMBL/GenBank/DDBJ whole genome shotgun (WGS) entry which is preliminary data.</text>
</comment>
<dbReference type="GO" id="GO:0003779">
    <property type="term" value="F:actin binding"/>
    <property type="evidence" value="ECO:0007669"/>
    <property type="project" value="TreeGrafter"/>
</dbReference>
<dbReference type="GO" id="GO:0030036">
    <property type="term" value="P:actin cytoskeleton organization"/>
    <property type="evidence" value="ECO:0007669"/>
    <property type="project" value="TreeGrafter"/>
</dbReference>
<dbReference type="InterPro" id="IPR031847">
    <property type="entry name" value="PDLI1-4/Zasp-like_mid"/>
</dbReference>
<dbReference type="GO" id="GO:0051371">
    <property type="term" value="F:muscle alpha-actinin binding"/>
    <property type="evidence" value="ECO:0007669"/>
    <property type="project" value="TreeGrafter"/>
</dbReference>
<dbReference type="InterPro" id="IPR006643">
    <property type="entry name" value="Zasp-like_motif"/>
</dbReference>
<feature type="domain" description="Zasp-like motif" evidence="3">
    <location>
        <begin position="41"/>
        <end position="66"/>
    </location>
</feature>
<dbReference type="PANTHER" id="PTHR24214">
    <property type="entry name" value="PDZ AND LIM DOMAIN PROTEIN ZASP"/>
    <property type="match status" value="1"/>
</dbReference>
<name>A0AA40I3C3_CNENI</name>
<feature type="region of interest" description="Disordered" evidence="2">
    <location>
        <begin position="70"/>
        <end position="98"/>
    </location>
</feature>
<dbReference type="PANTHER" id="PTHR24214:SF5">
    <property type="entry name" value="PDZ AND LIM DOMAIN PROTEIN 1"/>
    <property type="match status" value="1"/>
</dbReference>
<keyword evidence="1" id="KW-0479">Metal-binding</keyword>
<protein>
    <recommendedName>
        <fullName evidence="3">Zasp-like motif domain-containing protein</fullName>
    </recommendedName>
</protein>
<accession>A0AA40I3C3</accession>
<sequence>MLGPRSGKCHPYKMNLASETQEVLHIGSTCNRSAMPFLCLRVITNQYNNPSGLFSSENISSFNNALESKTASVPEKNGRALEQSQSPSGLVIDKESEVHKMPLRKQELREPLKQSTSFSVWQEILESEEEGDPTSPWDSEVLRLPSPKWLRGWEMPRRCPHVTNVFVKLWDCHHHSECYI</sequence>
<dbReference type="GO" id="GO:0030018">
    <property type="term" value="C:Z disc"/>
    <property type="evidence" value="ECO:0007669"/>
    <property type="project" value="TreeGrafter"/>
</dbReference>
<keyword evidence="5" id="KW-1185">Reference proteome</keyword>
<dbReference type="GO" id="GO:0005912">
    <property type="term" value="C:adherens junction"/>
    <property type="evidence" value="ECO:0007669"/>
    <property type="project" value="TreeGrafter"/>
</dbReference>
<evidence type="ECO:0000313" key="5">
    <source>
        <dbReference type="Proteomes" id="UP001177744"/>
    </source>
</evidence>